<dbReference type="InterPro" id="IPR029045">
    <property type="entry name" value="ClpP/crotonase-like_dom_sf"/>
</dbReference>
<sequence>VRCVVLCGTGRAFCSGSDIGTMTGFDVRAGRARLQQAHRFILGIANLDKPVIAAVRGATVGVGFSLALASDLVVASDTARFG</sequence>
<reference evidence="1" key="1">
    <citation type="submission" date="2022-07" db="EMBL/GenBank/DDBJ databases">
        <title>Diversity of ethanolamine utilization by human commensal Escherichia coli.</title>
        <authorList>
            <person name="Jubelin G."/>
        </authorList>
    </citation>
    <scope>NUCLEOTIDE SEQUENCE</scope>
    <source>
        <strain evidence="1">S1</strain>
    </source>
</reference>
<dbReference type="Gene3D" id="3.90.226.10">
    <property type="entry name" value="2-enoyl-CoA Hydratase, Chain A, domain 1"/>
    <property type="match status" value="1"/>
</dbReference>
<evidence type="ECO:0000313" key="1">
    <source>
        <dbReference type="EMBL" id="MCR6679402.1"/>
    </source>
</evidence>
<feature type="non-terminal residue" evidence="1">
    <location>
        <position position="82"/>
    </location>
</feature>
<protein>
    <submittedName>
        <fullName evidence="1">Enoyl-CoA hydratase/isomerase family protein</fullName>
    </submittedName>
</protein>
<dbReference type="InterPro" id="IPR001753">
    <property type="entry name" value="Enoyl-CoA_hydra/iso"/>
</dbReference>
<dbReference type="Pfam" id="PF00378">
    <property type="entry name" value="ECH_1"/>
    <property type="match status" value="1"/>
</dbReference>
<proteinExistence type="predicted"/>
<accession>A0AAW5N5G2</accession>
<dbReference type="EMBL" id="JANPXH010001220">
    <property type="protein sequence ID" value="MCR6679402.1"/>
    <property type="molecule type" value="Genomic_DNA"/>
</dbReference>
<comment type="caution">
    <text evidence="1">The sequence shown here is derived from an EMBL/GenBank/DDBJ whole genome shotgun (WGS) entry which is preliminary data.</text>
</comment>
<dbReference type="CDD" id="cd06558">
    <property type="entry name" value="crotonase-like"/>
    <property type="match status" value="1"/>
</dbReference>
<feature type="non-terminal residue" evidence="1">
    <location>
        <position position="1"/>
    </location>
</feature>
<dbReference type="Proteomes" id="UP001206878">
    <property type="component" value="Unassembled WGS sequence"/>
</dbReference>
<dbReference type="SUPFAM" id="SSF52096">
    <property type="entry name" value="ClpP/crotonase"/>
    <property type="match status" value="1"/>
</dbReference>
<name>A0AAW5N5G2_9ESCH</name>
<organism evidence="1 2">
    <name type="scientific">Escherichia marmotae</name>
    <dbReference type="NCBI Taxonomy" id="1499973"/>
    <lineage>
        <taxon>Bacteria</taxon>
        <taxon>Pseudomonadati</taxon>
        <taxon>Pseudomonadota</taxon>
        <taxon>Gammaproteobacteria</taxon>
        <taxon>Enterobacterales</taxon>
        <taxon>Enterobacteriaceae</taxon>
        <taxon>Escherichia</taxon>
    </lineage>
</organism>
<dbReference type="PANTHER" id="PTHR43459:SF1">
    <property type="entry name" value="EG:BACN32G11.4 PROTEIN"/>
    <property type="match status" value="1"/>
</dbReference>
<dbReference type="GO" id="GO:0003824">
    <property type="term" value="F:catalytic activity"/>
    <property type="evidence" value="ECO:0007669"/>
    <property type="project" value="UniProtKB-ARBA"/>
</dbReference>
<gene>
    <name evidence="1" type="ORF">NVV43_28505</name>
</gene>
<dbReference type="AlphaFoldDB" id="A0AAW5N5G2"/>
<dbReference type="PANTHER" id="PTHR43459">
    <property type="entry name" value="ENOYL-COA HYDRATASE"/>
    <property type="match status" value="1"/>
</dbReference>
<evidence type="ECO:0000313" key="2">
    <source>
        <dbReference type="Proteomes" id="UP001206878"/>
    </source>
</evidence>